<reference evidence="2 3" key="1">
    <citation type="submission" date="2024-11" db="EMBL/GenBank/DDBJ databases">
        <title>Chromosome-level genome assembly of the freshwater bivalve Anodonta woodiana.</title>
        <authorList>
            <person name="Chen X."/>
        </authorList>
    </citation>
    <scope>NUCLEOTIDE SEQUENCE [LARGE SCALE GENOMIC DNA]</scope>
    <source>
        <strain evidence="2">MN2024</strain>
        <tissue evidence="2">Gills</tissue>
    </source>
</reference>
<gene>
    <name evidence="2" type="ORF">ACJMK2_041751</name>
</gene>
<dbReference type="Pfam" id="PF08719">
    <property type="entry name" value="NADAR"/>
    <property type="match status" value="1"/>
</dbReference>
<proteinExistence type="predicted"/>
<dbReference type="Proteomes" id="UP001634394">
    <property type="component" value="Unassembled WGS sequence"/>
</dbReference>
<dbReference type="EMBL" id="JBJQND010000008">
    <property type="protein sequence ID" value="KAL3869019.1"/>
    <property type="molecule type" value="Genomic_DNA"/>
</dbReference>
<dbReference type="InterPro" id="IPR012816">
    <property type="entry name" value="NADAR"/>
</dbReference>
<evidence type="ECO:0000313" key="2">
    <source>
        <dbReference type="EMBL" id="KAL3869019.1"/>
    </source>
</evidence>
<evidence type="ECO:0000313" key="3">
    <source>
        <dbReference type="Proteomes" id="UP001634394"/>
    </source>
</evidence>
<organism evidence="2 3">
    <name type="scientific">Sinanodonta woodiana</name>
    <name type="common">Chinese pond mussel</name>
    <name type="synonym">Anodonta woodiana</name>
    <dbReference type="NCBI Taxonomy" id="1069815"/>
    <lineage>
        <taxon>Eukaryota</taxon>
        <taxon>Metazoa</taxon>
        <taxon>Spiralia</taxon>
        <taxon>Lophotrochozoa</taxon>
        <taxon>Mollusca</taxon>
        <taxon>Bivalvia</taxon>
        <taxon>Autobranchia</taxon>
        <taxon>Heteroconchia</taxon>
        <taxon>Palaeoheterodonta</taxon>
        <taxon>Unionida</taxon>
        <taxon>Unionoidea</taxon>
        <taxon>Unionidae</taxon>
        <taxon>Unioninae</taxon>
        <taxon>Sinanodonta</taxon>
    </lineage>
</organism>
<accession>A0ABD3W565</accession>
<name>A0ABD3W565_SINWO</name>
<dbReference type="NCBIfam" id="TIGR02464">
    <property type="entry name" value="ribofla_fusion"/>
    <property type="match status" value="1"/>
</dbReference>
<dbReference type="Gene3D" id="1.10.357.40">
    <property type="entry name" value="YbiA-like"/>
    <property type="match status" value="1"/>
</dbReference>
<keyword evidence="3" id="KW-1185">Reference proteome</keyword>
<comment type="caution">
    <text evidence="2">The sequence shown here is derived from an EMBL/GenBank/DDBJ whole genome shotgun (WGS) entry which is preliminary data.</text>
</comment>
<protein>
    <recommendedName>
        <fullName evidence="1">NADAR domain-containing protein</fullName>
    </recommendedName>
</protein>
<dbReference type="SUPFAM" id="SSF143990">
    <property type="entry name" value="YbiA-like"/>
    <property type="match status" value="1"/>
</dbReference>
<evidence type="ECO:0000259" key="1">
    <source>
        <dbReference type="Pfam" id="PF08719"/>
    </source>
</evidence>
<feature type="domain" description="NADAR" evidence="1">
    <location>
        <begin position="96"/>
        <end position="244"/>
    </location>
</feature>
<dbReference type="InterPro" id="IPR037238">
    <property type="entry name" value="YbiA-like_sf"/>
</dbReference>
<dbReference type="CDD" id="cd15457">
    <property type="entry name" value="NADAR"/>
    <property type="match status" value="1"/>
</dbReference>
<sequence>MVSWVLKAFKQIFCQREVSNSVDTVPANWTEPVKGHGQAVTAWPQELDGKNGSQDTVGKEMSDGYTSVKNEHQRHNVTCSDKKDEKKIIHPGFEFFWLEDSPFSQWYQSKFIVDEQTFFTAEQYMMYHKAKLFNDDEAARKILTEVSPRKQKKLGRQVKNFSDETWKRNCIEIVKEGNKFKFLQNKDLLHILFSTYPKTLVEASPYDRVWGIGMAASDPRAQTKDTWVGSNLLGYALTDVRNELMHSNVASTCPNEKQLMMIQFDEKEESTYL</sequence>
<dbReference type="AlphaFoldDB" id="A0ABD3W565"/>